<dbReference type="EMBL" id="QKZN01000001">
    <property type="protein sequence ID" value="PZX34298.1"/>
    <property type="molecule type" value="Genomic_DNA"/>
</dbReference>
<sequence length="422" mass="47090">MSKSKNVLRSQLDLRKPDAATPAIPGQLLTKLPALPASPLDMAEKLYQASLPKPSHDIDGELSPYERISERVYCHFVASPVEAEILHAIYAWVRIVTATMERDFIDWCHRLAEISMRSELIQGRPGIRFSMLICAPLYMQAEKGLFALLRFMNSPIPHRSWTDFDTTGAILKERPIYYVQLPIVPVRMSKGVEHNDILFAVLDAYDLAGNFDEKRRIKAETGHGQCDITEVIKVLLRSSVAVVAFFGWRESHHHGKSLWKILSAFREAGIGVVLYATAAIGLCRQELIGVFPQDPVEIGAYNLCRVADLARAYAETMSLCVAPDRPAPAAWINIVGGLYGYRELLDAAAQLVVHRIHIENEEMSVALTNVKRTILEEFSGSLAAINHLHQYGTLPTSLVSQNRDRLPLALVQRFGGDRGSKI</sequence>
<proteinExistence type="predicted"/>
<accession>A0A2W7PDP7</accession>
<dbReference type="AlphaFoldDB" id="A0A2W7PDP7"/>
<keyword evidence="2" id="KW-1185">Reference proteome</keyword>
<name>A0A2W7PDP7_9BURK</name>
<reference evidence="1" key="1">
    <citation type="submission" date="2018-06" db="EMBL/GenBank/DDBJ databases">
        <title>Genomic Encyclopedia of Type Strains, Phase IV (KMG-V): Genome sequencing to study the core and pangenomes of soil and plant-associated prokaryotes.</title>
        <authorList>
            <person name="Whitman W."/>
        </authorList>
    </citation>
    <scope>NUCLEOTIDE SEQUENCE [LARGE SCALE GENOMIC DNA]</scope>
    <source>
        <strain evidence="1">MLR2-44</strain>
    </source>
</reference>
<comment type="caution">
    <text evidence="1">The sequence shown here is derived from an EMBL/GenBank/DDBJ whole genome shotgun (WGS) entry which is preliminary data.</text>
</comment>
<organism evidence="1 2">
    <name type="scientific">Cupriavidus phytorum</name>
    <dbReference type="NCBI Taxonomy" id="3024399"/>
    <lineage>
        <taxon>Bacteria</taxon>
        <taxon>Pseudomonadati</taxon>
        <taxon>Pseudomonadota</taxon>
        <taxon>Betaproteobacteria</taxon>
        <taxon>Burkholderiales</taxon>
        <taxon>Burkholderiaceae</taxon>
        <taxon>Cupriavidus</taxon>
    </lineage>
</organism>
<dbReference type="Proteomes" id="UP000249638">
    <property type="component" value="Unassembled WGS sequence"/>
</dbReference>
<protein>
    <submittedName>
        <fullName evidence="1">Uncharacterized protein</fullName>
    </submittedName>
</protein>
<evidence type="ECO:0000313" key="1">
    <source>
        <dbReference type="EMBL" id="PZX34298.1"/>
    </source>
</evidence>
<gene>
    <name evidence="1" type="ORF">C7416_101582</name>
</gene>
<evidence type="ECO:0000313" key="2">
    <source>
        <dbReference type="Proteomes" id="UP000249638"/>
    </source>
</evidence>